<protein>
    <submittedName>
        <fullName evidence="1">Uncharacterized protein</fullName>
    </submittedName>
</protein>
<sequence>MERSTYKCVYCGKEGKSEICEKCLSERDVERIKRETLFKIEGPMPLNVFRKFLLVAIARNLPSIMNEYFSGKNLFPEIEGRIKIHAAQREIIGSFEIKSGEIVDIIIAEKIEKITYKSRSKLSTLRWRAIYGDKGEIKGVATAWTLKNLLVAGANFNALTIRPVIISKE</sequence>
<dbReference type="EMBL" id="QMRA01000045">
    <property type="protein sequence ID" value="RLE53896.1"/>
    <property type="molecule type" value="Genomic_DNA"/>
</dbReference>
<comment type="caution">
    <text evidence="1">The sequence shown here is derived from an EMBL/GenBank/DDBJ whole genome shotgun (WGS) entry which is preliminary data.</text>
</comment>
<dbReference type="AlphaFoldDB" id="A0A497F3B2"/>
<name>A0A497F3B2_9CREN</name>
<evidence type="ECO:0000313" key="2">
    <source>
        <dbReference type="Proteomes" id="UP000269499"/>
    </source>
</evidence>
<organism evidence="1 2">
    <name type="scientific">Thermoproteota archaeon</name>
    <dbReference type="NCBI Taxonomy" id="2056631"/>
    <lineage>
        <taxon>Archaea</taxon>
        <taxon>Thermoproteota</taxon>
    </lineage>
</organism>
<evidence type="ECO:0000313" key="1">
    <source>
        <dbReference type="EMBL" id="RLE53896.1"/>
    </source>
</evidence>
<dbReference type="Proteomes" id="UP000269499">
    <property type="component" value="Unassembled WGS sequence"/>
</dbReference>
<gene>
    <name evidence="1" type="ORF">DRJ26_02675</name>
</gene>
<reference evidence="1 2" key="1">
    <citation type="submission" date="2018-06" db="EMBL/GenBank/DDBJ databases">
        <title>Extensive metabolic versatility and redundancy in microbially diverse, dynamic hydrothermal sediments.</title>
        <authorList>
            <person name="Dombrowski N."/>
            <person name="Teske A."/>
            <person name="Baker B.J."/>
        </authorList>
    </citation>
    <scope>NUCLEOTIDE SEQUENCE [LARGE SCALE GENOMIC DNA]</scope>
    <source>
        <strain evidence="1">B20_G2</strain>
    </source>
</reference>
<proteinExistence type="predicted"/>
<accession>A0A497F3B2</accession>